<dbReference type="RefSeq" id="WP_097554618.1">
    <property type="nucleotide sequence ID" value="NZ_PCMW01000075.1"/>
</dbReference>
<protein>
    <recommendedName>
        <fullName evidence="2 4">peptidylprolyl isomerase</fullName>
        <ecNumber evidence="2 4">5.2.1.8</ecNumber>
    </recommendedName>
</protein>
<proteinExistence type="predicted"/>
<dbReference type="EMBL" id="PCMW01000075">
    <property type="protein sequence ID" value="PDS22923.1"/>
    <property type="molecule type" value="Genomic_DNA"/>
</dbReference>
<comment type="caution">
    <text evidence="6">The sequence shown here is derived from an EMBL/GenBank/DDBJ whole genome shotgun (WGS) entry which is preliminary data.</text>
</comment>
<dbReference type="PROSITE" id="PS50059">
    <property type="entry name" value="FKBP_PPIASE"/>
    <property type="match status" value="1"/>
</dbReference>
<dbReference type="SUPFAM" id="SSF54534">
    <property type="entry name" value="FKBP-like"/>
    <property type="match status" value="1"/>
</dbReference>
<dbReference type="PROSITE" id="PS51257">
    <property type="entry name" value="PROKAR_LIPOPROTEIN"/>
    <property type="match status" value="1"/>
</dbReference>
<dbReference type="InterPro" id="IPR001179">
    <property type="entry name" value="PPIase_FKBP_dom"/>
</dbReference>
<organism evidence="6 7">
    <name type="scientific">Flavobacterium branchiophilum</name>
    <dbReference type="NCBI Taxonomy" id="55197"/>
    <lineage>
        <taxon>Bacteria</taxon>
        <taxon>Pseudomonadati</taxon>
        <taxon>Bacteroidota</taxon>
        <taxon>Flavobacteriia</taxon>
        <taxon>Flavobacteriales</taxon>
        <taxon>Flavobacteriaceae</taxon>
        <taxon>Flavobacterium</taxon>
    </lineage>
</organism>
<dbReference type="OrthoDB" id="1424215at2"/>
<accession>A0A2H3KGP9</accession>
<evidence type="ECO:0000313" key="6">
    <source>
        <dbReference type="EMBL" id="PDS22923.1"/>
    </source>
</evidence>
<dbReference type="EC" id="5.2.1.8" evidence="2 4"/>
<keyword evidence="4 6" id="KW-0413">Isomerase</keyword>
<dbReference type="GO" id="GO:0003755">
    <property type="term" value="F:peptidyl-prolyl cis-trans isomerase activity"/>
    <property type="evidence" value="ECO:0007669"/>
    <property type="project" value="UniProtKB-KW"/>
</dbReference>
<dbReference type="InterPro" id="IPR046357">
    <property type="entry name" value="PPIase_dom_sf"/>
</dbReference>
<reference evidence="6 7" key="1">
    <citation type="submission" date="2017-09" db="EMBL/GenBank/DDBJ databases">
        <title>Whole genomes of Flavobacteriaceae.</title>
        <authorList>
            <person name="Stine C."/>
            <person name="Li C."/>
            <person name="Tadesse D."/>
        </authorList>
    </citation>
    <scope>NUCLEOTIDE SEQUENCE [LARGE SCALE GENOMIC DNA]</scope>
    <source>
        <strain evidence="6 7">ATCC 35036</strain>
    </source>
</reference>
<keyword evidence="3 4" id="KW-0697">Rotamase</keyword>
<dbReference type="Proteomes" id="UP000220828">
    <property type="component" value="Unassembled WGS sequence"/>
</dbReference>
<evidence type="ECO:0000313" key="7">
    <source>
        <dbReference type="Proteomes" id="UP000220828"/>
    </source>
</evidence>
<evidence type="ECO:0000256" key="4">
    <source>
        <dbReference type="PROSITE-ProRule" id="PRU00277"/>
    </source>
</evidence>
<comment type="catalytic activity">
    <reaction evidence="1 4">
        <text>[protein]-peptidylproline (omega=180) = [protein]-peptidylproline (omega=0)</text>
        <dbReference type="Rhea" id="RHEA:16237"/>
        <dbReference type="Rhea" id="RHEA-COMP:10747"/>
        <dbReference type="Rhea" id="RHEA-COMP:10748"/>
        <dbReference type="ChEBI" id="CHEBI:83833"/>
        <dbReference type="ChEBI" id="CHEBI:83834"/>
        <dbReference type="EC" id="5.2.1.8"/>
    </reaction>
</comment>
<dbReference type="AlphaFoldDB" id="A0A2H3KGP9"/>
<dbReference type="Gene3D" id="3.10.50.40">
    <property type="match status" value="1"/>
</dbReference>
<gene>
    <name evidence="6" type="ORF">B0A77_12120</name>
</gene>
<feature type="domain" description="PPIase FKBP-type" evidence="5">
    <location>
        <begin position="115"/>
        <end position="222"/>
    </location>
</feature>
<evidence type="ECO:0000256" key="3">
    <source>
        <dbReference type="ARBA" id="ARBA00023110"/>
    </source>
</evidence>
<evidence type="ECO:0000256" key="2">
    <source>
        <dbReference type="ARBA" id="ARBA00013194"/>
    </source>
</evidence>
<name>A0A2H3KGP9_9FLAO</name>
<evidence type="ECO:0000259" key="5">
    <source>
        <dbReference type="PROSITE" id="PS50059"/>
    </source>
</evidence>
<sequence>MKNLQKIFFISLITLFSVSCSKSPTPEPEALRDYTEQYTADKSTIETFLKTHKMTVDANFDVKFDKTTVPTESIWGAGTTHNANIKERIYTENSVNYTIYYIEFQQGTGTRPCNLDGVLAAYKGRLMDDVEVATGDLGTVFDSNNAPQSYLNLDQVIRGWSEIFPQFKTGTYTANADGTISYNNFGAGVMFVPSALAYYNNSTGSIPSYSTLIFSFKLYEIKRNDQDFDGVPSWREDLNNDNYIYYLDSGVSNIDDTDGDYIPNAYDIDDDNDRVQTKFEIKNPLNGQPYNFDAIPLCPSDNKKIHVSTACQN</sequence>
<evidence type="ECO:0000256" key="1">
    <source>
        <dbReference type="ARBA" id="ARBA00000971"/>
    </source>
</evidence>